<dbReference type="HOGENOM" id="CLU_014340_1_4_2"/>
<reference evidence="11" key="1">
    <citation type="submission" date="2013-06" db="EMBL/GenBank/DDBJ databases">
        <title>Complete Genome Sequence of Hyperthermophilic Palaeococcus pacificus DY20341T, Isolated from a Deep-Sea Hydrothermal Sediments.</title>
        <authorList>
            <person name="Zeng X."/>
            <person name="Shao Z."/>
        </authorList>
    </citation>
    <scope>NUCLEOTIDE SEQUENCE [LARGE SCALE GENOMIC DNA]</scope>
    <source>
        <strain evidence="11">DY20341</strain>
    </source>
</reference>
<evidence type="ECO:0000256" key="1">
    <source>
        <dbReference type="ARBA" id="ARBA00002332"/>
    </source>
</evidence>
<dbReference type="PROSITE" id="PS51273">
    <property type="entry name" value="GATASE_TYPE_1"/>
    <property type="match status" value="1"/>
</dbReference>
<dbReference type="CDD" id="cd01742">
    <property type="entry name" value="GATase1_GMP_Synthase"/>
    <property type="match status" value="1"/>
</dbReference>
<evidence type="ECO:0000313" key="10">
    <source>
        <dbReference type="EMBL" id="AIF68582.1"/>
    </source>
</evidence>
<keyword evidence="11" id="KW-1185">Reference proteome</keyword>
<dbReference type="PANTHER" id="PTHR11922:SF2">
    <property type="entry name" value="GMP SYNTHASE [GLUTAMINE-HYDROLYZING]"/>
    <property type="match status" value="1"/>
</dbReference>
<evidence type="ECO:0000256" key="5">
    <source>
        <dbReference type="ARBA" id="ARBA00022755"/>
    </source>
</evidence>
<feature type="active site" description="Nucleophile" evidence="8">
    <location>
        <position position="78"/>
    </location>
</feature>
<dbReference type="GO" id="GO:0005829">
    <property type="term" value="C:cytosol"/>
    <property type="evidence" value="ECO:0007669"/>
    <property type="project" value="TreeGrafter"/>
</dbReference>
<comment type="function">
    <text evidence="1 8">Catalyzes the synthesis of GMP from XMP.</text>
</comment>
<evidence type="ECO:0000259" key="9">
    <source>
        <dbReference type="Pfam" id="PF00117"/>
    </source>
</evidence>
<dbReference type="SUPFAM" id="SSF52317">
    <property type="entry name" value="Class I glutamine amidotransferase-like"/>
    <property type="match status" value="1"/>
</dbReference>
<keyword evidence="6 8" id="KW-0067">ATP-binding</keyword>
<dbReference type="EMBL" id="CP006019">
    <property type="protein sequence ID" value="AIF68582.1"/>
    <property type="molecule type" value="Genomic_DNA"/>
</dbReference>
<dbReference type="EC" id="6.3.5.2" evidence="8"/>
<dbReference type="GeneID" id="24841273"/>
<evidence type="ECO:0000256" key="2">
    <source>
        <dbReference type="ARBA" id="ARBA00022598"/>
    </source>
</evidence>
<feature type="active site" evidence="8">
    <location>
        <position position="167"/>
    </location>
</feature>
<comment type="catalytic activity">
    <reaction evidence="8">
        <text>XMP + L-glutamine + ATP + H2O = GMP + L-glutamate + AMP + diphosphate + 2 H(+)</text>
        <dbReference type="Rhea" id="RHEA:11680"/>
        <dbReference type="ChEBI" id="CHEBI:15377"/>
        <dbReference type="ChEBI" id="CHEBI:15378"/>
        <dbReference type="ChEBI" id="CHEBI:29985"/>
        <dbReference type="ChEBI" id="CHEBI:30616"/>
        <dbReference type="ChEBI" id="CHEBI:33019"/>
        <dbReference type="ChEBI" id="CHEBI:57464"/>
        <dbReference type="ChEBI" id="CHEBI:58115"/>
        <dbReference type="ChEBI" id="CHEBI:58359"/>
        <dbReference type="ChEBI" id="CHEBI:456215"/>
        <dbReference type="EC" id="6.3.5.2"/>
    </reaction>
</comment>
<proteinExistence type="inferred from homology"/>
<dbReference type="Proteomes" id="UP000027981">
    <property type="component" value="Chromosome"/>
</dbReference>
<dbReference type="InterPro" id="IPR029062">
    <property type="entry name" value="Class_I_gatase-like"/>
</dbReference>
<feature type="domain" description="Glutamine amidotransferase" evidence="9">
    <location>
        <begin position="4"/>
        <end position="182"/>
    </location>
</feature>
<dbReference type="PRINTS" id="PR00096">
    <property type="entry name" value="GATASE"/>
</dbReference>
<comment type="subunit">
    <text evidence="8">Heterodimer composed of a glutamine amidotransferase subunit (A) and a GMP-binding subunit (B).</text>
</comment>
<dbReference type="FunFam" id="3.40.50.880:FF:000047">
    <property type="entry name" value="GMP synthase [glutamine-hydrolyzing] subunit A"/>
    <property type="match status" value="1"/>
</dbReference>
<protein>
    <recommendedName>
        <fullName evidence="8">GMP synthase [glutamine-hydrolyzing] subunit A</fullName>
        <ecNumber evidence="8">6.3.5.2</ecNumber>
    </recommendedName>
    <alternativeName>
        <fullName evidence="8">Glutamine amidotransferase</fullName>
    </alternativeName>
</protein>
<dbReference type="NCBIfam" id="TIGR00888">
    <property type="entry name" value="guaA_Nterm"/>
    <property type="match status" value="1"/>
</dbReference>
<keyword evidence="3 8" id="KW-0547">Nucleotide-binding</keyword>
<dbReference type="HAMAP" id="MF_01510">
    <property type="entry name" value="GMP_synthase_A"/>
    <property type="match status" value="1"/>
</dbReference>
<dbReference type="UniPathway" id="UPA00189">
    <property type="reaction ID" value="UER00296"/>
</dbReference>
<dbReference type="NCBIfam" id="NF001975">
    <property type="entry name" value="PRK00758.1"/>
    <property type="match status" value="1"/>
</dbReference>
<gene>
    <name evidence="8" type="primary">guaAA</name>
    <name evidence="10" type="ORF">PAP_00695</name>
</gene>
<accession>A0A075LRK8</accession>
<feature type="active site" evidence="8">
    <location>
        <position position="165"/>
    </location>
</feature>
<name>A0A075LRK8_9EURY</name>
<comment type="pathway">
    <text evidence="8">Purine metabolism; GMP biosynthesis; GMP from XMP (L-Gln route): step 1/1.</text>
</comment>
<reference evidence="10 11" key="2">
    <citation type="journal article" date="2015" name="Genome Announc.">
        <title>Complete Genome Sequence of Hyperthermophilic Piezophilic Archaeon Palaeococcus pacificus DY20341T, Isolated from Deep-Sea Hydrothermal Sediments.</title>
        <authorList>
            <person name="Zeng X."/>
            <person name="Jebbar M."/>
            <person name="Shao Z."/>
        </authorList>
    </citation>
    <scope>NUCLEOTIDE SEQUENCE [LARGE SCALE GENOMIC DNA]</scope>
    <source>
        <strain evidence="10 11">DY20341</strain>
    </source>
</reference>
<evidence type="ECO:0000256" key="8">
    <source>
        <dbReference type="HAMAP-Rule" id="MF_01510"/>
    </source>
</evidence>
<evidence type="ECO:0000256" key="6">
    <source>
        <dbReference type="ARBA" id="ARBA00022840"/>
    </source>
</evidence>
<dbReference type="InterPro" id="IPR004739">
    <property type="entry name" value="GMP_synth_GATase"/>
</dbReference>
<evidence type="ECO:0000256" key="7">
    <source>
        <dbReference type="ARBA" id="ARBA00022962"/>
    </source>
</evidence>
<sequence>MIIIMDNHGQYVHRIWRTLRYLGVEAKIVPNTIPLEEIKAMEPKGIIFSGGPDIERTGNCGAILERYDEFNVPILGICLGHQLIAKHFGGKVGRGEKAEYSLVEVEILDEDDIFKGLPKRLKVWESHMDEVKALPEDFELLARSDFCPIEAMKHKELPIYGVQFHPEVAHTERGSEIYKNFARLCGELE</sequence>
<dbReference type="AlphaFoldDB" id="A0A075LRK8"/>
<dbReference type="InterPro" id="IPR017926">
    <property type="entry name" value="GATASE"/>
</dbReference>
<organism evidence="10 11">
    <name type="scientific">Palaeococcus pacificus DY20341</name>
    <dbReference type="NCBI Taxonomy" id="1343739"/>
    <lineage>
        <taxon>Archaea</taxon>
        <taxon>Methanobacteriati</taxon>
        <taxon>Methanobacteriota</taxon>
        <taxon>Thermococci</taxon>
        <taxon>Thermococcales</taxon>
        <taxon>Thermococcaceae</taxon>
        <taxon>Palaeococcus</taxon>
    </lineage>
</organism>
<dbReference type="Pfam" id="PF00117">
    <property type="entry name" value="GATase"/>
    <property type="match status" value="1"/>
</dbReference>
<keyword evidence="4 8" id="KW-0332">GMP biosynthesis</keyword>
<dbReference type="PRINTS" id="PR00099">
    <property type="entry name" value="CPSGATASE"/>
</dbReference>
<evidence type="ECO:0000256" key="3">
    <source>
        <dbReference type="ARBA" id="ARBA00022741"/>
    </source>
</evidence>
<dbReference type="PANTHER" id="PTHR11922">
    <property type="entry name" value="GMP SYNTHASE-RELATED"/>
    <property type="match status" value="1"/>
</dbReference>
<dbReference type="OrthoDB" id="10772at2157"/>
<keyword evidence="5 8" id="KW-0658">Purine biosynthesis</keyword>
<keyword evidence="7 8" id="KW-0315">Glutamine amidotransferase</keyword>
<dbReference type="GO" id="GO:0005524">
    <property type="term" value="F:ATP binding"/>
    <property type="evidence" value="ECO:0007669"/>
    <property type="project" value="UniProtKB-KW"/>
</dbReference>
<dbReference type="KEGG" id="ppac:PAP_00695"/>
<dbReference type="PRINTS" id="PR00097">
    <property type="entry name" value="ANTSNTHASEII"/>
</dbReference>
<dbReference type="RefSeq" id="WP_048164077.1">
    <property type="nucleotide sequence ID" value="NZ_CP006019.1"/>
</dbReference>
<keyword evidence="2 8" id="KW-0436">Ligase</keyword>
<dbReference type="GO" id="GO:0003921">
    <property type="term" value="F:GMP synthase activity"/>
    <property type="evidence" value="ECO:0007669"/>
    <property type="project" value="TreeGrafter"/>
</dbReference>
<evidence type="ECO:0000256" key="4">
    <source>
        <dbReference type="ARBA" id="ARBA00022749"/>
    </source>
</evidence>
<evidence type="ECO:0000313" key="11">
    <source>
        <dbReference type="Proteomes" id="UP000027981"/>
    </source>
</evidence>
<dbReference type="eggNOG" id="arCOG00087">
    <property type="taxonomic scope" value="Archaea"/>
</dbReference>
<dbReference type="InterPro" id="IPR023686">
    <property type="entry name" value="GMP_synthase_A"/>
</dbReference>
<dbReference type="STRING" id="1343739.PAP_00695"/>
<dbReference type="Gene3D" id="3.40.50.880">
    <property type="match status" value="1"/>
</dbReference>